<comment type="caution">
    <text evidence="2">The sequence shown here is derived from an EMBL/GenBank/DDBJ whole genome shotgun (WGS) entry which is preliminary data.</text>
</comment>
<dbReference type="AlphaFoldDB" id="A0AA36HAC7"/>
<accession>A0AA36HAC7</accession>
<dbReference type="EMBL" id="CATQJL010000316">
    <property type="protein sequence ID" value="CAJ0606686.1"/>
    <property type="molecule type" value="Genomic_DNA"/>
</dbReference>
<organism evidence="2 3">
    <name type="scientific">Cylicocyclus nassatus</name>
    <name type="common">Nematode worm</name>
    <dbReference type="NCBI Taxonomy" id="53992"/>
    <lineage>
        <taxon>Eukaryota</taxon>
        <taxon>Metazoa</taxon>
        <taxon>Ecdysozoa</taxon>
        <taxon>Nematoda</taxon>
        <taxon>Chromadorea</taxon>
        <taxon>Rhabditida</taxon>
        <taxon>Rhabditina</taxon>
        <taxon>Rhabditomorpha</taxon>
        <taxon>Strongyloidea</taxon>
        <taxon>Strongylidae</taxon>
        <taxon>Cylicocyclus</taxon>
    </lineage>
</organism>
<sequence length="258" mass="28906">MLGVNSMANTLRSILAPGNNLSSELSTALISIGTSIDHMRTKQDALSKELELVRKLSRSNWLLIINLPLPFGVTKIQAVQNLFSELGFCKPLFDADRDLIATDLVYVNRSGLLANMSIFIPQRHYDHVLSAAFQKSIMEHNKKLPKEQWVAVGRVLTPREREDYETCCSLKRLILAKLRHEKLGNPKLHVPFIIVDKRSLRLRIDKEMVLLDEAAAKYGISTDSISDDRARHARPPAIDSRKRPGPSVAGPGGKQPRN</sequence>
<evidence type="ECO:0000313" key="2">
    <source>
        <dbReference type="EMBL" id="CAJ0606686.1"/>
    </source>
</evidence>
<name>A0AA36HAC7_CYLNA</name>
<dbReference type="Proteomes" id="UP001176961">
    <property type="component" value="Unassembled WGS sequence"/>
</dbReference>
<evidence type="ECO:0000256" key="1">
    <source>
        <dbReference type="SAM" id="MobiDB-lite"/>
    </source>
</evidence>
<reference evidence="2" key="1">
    <citation type="submission" date="2023-07" db="EMBL/GenBank/DDBJ databases">
        <authorList>
            <consortium name="CYATHOMIX"/>
        </authorList>
    </citation>
    <scope>NUCLEOTIDE SEQUENCE</scope>
    <source>
        <strain evidence="2">N/A</strain>
    </source>
</reference>
<gene>
    <name evidence="2" type="ORF">CYNAS_LOCUS18669</name>
</gene>
<evidence type="ECO:0000313" key="3">
    <source>
        <dbReference type="Proteomes" id="UP001176961"/>
    </source>
</evidence>
<keyword evidence="3" id="KW-1185">Reference proteome</keyword>
<protein>
    <submittedName>
        <fullName evidence="2">Uncharacterized protein</fullName>
    </submittedName>
</protein>
<proteinExistence type="predicted"/>
<feature type="region of interest" description="Disordered" evidence="1">
    <location>
        <begin position="222"/>
        <end position="258"/>
    </location>
</feature>